<feature type="compositionally biased region" description="Low complexity" evidence="4">
    <location>
        <begin position="685"/>
        <end position="694"/>
    </location>
</feature>
<sequence>MQQTDRLDPANTLAPPLPQDAVVQSADVGVRAAGEQAMIENSAIPMTNGKMDPKPEHEVHSKAQRSMAGHETHSTVQGSMPAPAPLAVHHGDLGNLDTPARPVVDHGIESNVRDTIDLHETANGLYKVESAPNDQLHDLSLYAALPDSDQLLFGQGSTMDVALADPSTPSNGLVHIGLPASPTMVEEEPSTHEAYAMLKFPDSYYYVKSMNVMVGRDQHYYNAFKESQKQAKRKAKMQRRAQQSLDDYAREPSHHSQHGGDDDEEDLVGRPAHGLLSTYSDVGGAVSYVDPTDYGFESTTALTQRNRRSKNNSSSNHSIAPRSLHEFEQGDELEGELYADSHGKVHEPQEWAQVTIHPREPGHIEKISREHLIIRFDRDNSRWVMDVIGNMAMHNGDLRRRGETDIVLSHDDEIIIVSVSFRFMLPSDHESEVYYLESSEYANDGEENELETSPAIHGVSQTIETVESSDEGDSSEEDVPLAQQSKPKKIKDKKSKTKERKLKPVKLKLKNKNAGKKPQKSTEVATAEDKAPKAKGKTPAKSGGKVPATASKAPVPDEGPSESANHNAEGQAANPKDEALPVPSTETPLPEASQTPQAAQPTQASPPAAINLDANSAFAGAHPSQLPQKRKGPGRPPKNGLISKRDDAGVKRKLKEYERQGIAPPSMNELLEMVRAEQRQKDAAAKAASRGEAAPDVAMQNVDPRMQNYSTAYASTTPNQPQQNVASGSSVPNDIPTARSTSPRPRRPARSPSPMPARESFTEEQLKKPAITYVFIIDEILQDPVLDGQADLQTIYDKIQKRWPYFKYGTTTNGWQSSVRHNLLQSPRFVESGKSGKGKYWKIDFSHELDPKKRKQASPPPPALPRNGAPYQQPFNTAYQQGGQMYHSPYNPGANSVAGPSGSGQMQANGQPANGQYPQPHYGAQSGPSSQQPQPAQPQQPQPFANIVGAILEYQPRFLAPHAGKDTHDQASKQFQDALLYYSDLHAGTTPATEGEVDETQDPYKTLKQIFIQYGQGDTRSSQKSTNNGDSTATATTTAAPDSNPNTSAPAATAQTANQASPSTTTAATVNTQSAQPAMMSANGMPASQTNSLAPPQQSQLPAANANFATQQPQQAVPQPASNSAAPNLNSYPAATTSIPGPPQFSHPAPTAHSQPPSGTQPMYQPTSASALPSSQPPVAPTQPPVPAPQIQPVPATTQHQAGQPNVVAQFPQRPELGAQTPLAASQLPSNPVVSEQRASQSEASQRISSPVVLPNMAATHVQQPPQVARANPVSAEQSTTAAFNPATAAAMGATLATADGSPHASMETGATKQPHDPLELNASPVARSTGVPPPSAGVKRPAEEVDADSEAKRQKTTHEPGTGAAADVRPISAGVKRQAEETAGDREAKRQKGTNEQESGATAP</sequence>
<dbReference type="SUPFAM" id="SSF46785">
    <property type="entry name" value="Winged helix' DNA-binding domain"/>
    <property type="match status" value="1"/>
</dbReference>
<dbReference type="Gene3D" id="1.10.10.10">
    <property type="entry name" value="Winged helix-like DNA-binding domain superfamily/Winged helix DNA-binding domain"/>
    <property type="match status" value="1"/>
</dbReference>
<dbReference type="Proteomes" id="UP000237631">
    <property type="component" value="Unassembled WGS sequence"/>
</dbReference>
<dbReference type="PROSITE" id="PS00658">
    <property type="entry name" value="FORK_HEAD_2"/>
    <property type="match status" value="1"/>
</dbReference>
<feature type="region of interest" description="Disordered" evidence="4">
    <location>
        <begin position="1225"/>
        <end position="1250"/>
    </location>
</feature>
<dbReference type="PROSITE" id="PS50039">
    <property type="entry name" value="FORK_HEAD_3"/>
    <property type="match status" value="1"/>
</dbReference>
<feature type="compositionally biased region" description="Basic and acidic residues" evidence="4">
    <location>
        <begin position="1378"/>
        <end position="1396"/>
    </location>
</feature>
<evidence type="ECO:0000256" key="2">
    <source>
        <dbReference type="ARBA" id="ARBA00023242"/>
    </source>
</evidence>
<dbReference type="STRING" id="357750.A0A2S6C4W9"/>
<feature type="region of interest" description="Disordered" evidence="4">
    <location>
        <begin position="227"/>
        <end position="269"/>
    </location>
</feature>
<feature type="region of interest" description="Disordered" evidence="4">
    <location>
        <begin position="1294"/>
        <end position="1405"/>
    </location>
</feature>
<dbReference type="GO" id="GO:0060962">
    <property type="term" value="P:regulation of ribosomal protein gene transcription by RNA polymerase II"/>
    <property type="evidence" value="ECO:0007669"/>
    <property type="project" value="InterPro"/>
</dbReference>
<feature type="compositionally biased region" description="Basic residues" evidence="4">
    <location>
        <begin position="486"/>
        <end position="519"/>
    </location>
</feature>
<feature type="compositionally biased region" description="Basic and acidic residues" evidence="4">
    <location>
        <begin position="672"/>
        <end position="684"/>
    </location>
</feature>
<evidence type="ECO:0000256" key="4">
    <source>
        <dbReference type="SAM" id="MobiDB-lite"/>
    </source>
</evidence>
<evidence type="ECO:0000313" key="6">
    <source>
        <dbReference type="EMBL" id="PPJ54778.1"/>
    </source>
</evidence>
<feature type="compositionally biased region" description="Polar residues" evidence="4">
    <location>
        <begin position="1152"/>
        <end position="1174"/>
    </location>
</feature>
<evidence type="ECO:0000313" key="7">
    <source>
        <dbReference type="Proteomes" id="UP000237631"/>
    </source>
</evidence>
<comment type="caution">
    <text evidence="6">The sequence shown here is derived from an EMBL/GenBank/DDBJ whole genome shotgun (WGS) entry which is preliminary data.</text>
</comment>
<dbReference type="InterPro" id="IPR008984">
    <property type="entry name" value="SMAD_FHA_dom_sf"/>
</dbReference>
<dbReference type="InterPro" id="IPR045178">
    <property type="entry name" value="Fhl1/FHA1"/>
</dbReference>
<dbReference type="GO" id="GO:0043565">
    <property type="term" value="F:sequence-specific DNA binding"/>
    <property type="evidence" value="ECO:0007669"/>
    <property type="project" value="InterPro"/>
</dbReference>
<feature type="region of interest" description="Disordered" evidence="4">
    <location>
        <begin position="846"/>
        <end position="942"/>
    </location>
</feature>
<feature type="compositionally biased region" description="Basic and acidic residues" evidence="4">
    <location>
        <begin position="643"/>
        <end position="659"/>
    </location>
</feature>
<dbReference type="PANTHER" id="PTHR21712">
    <property type="entry name" value="PRE-RRNA-PROCESSING PROTEIN FHL1"/>
    <property type="match status" value="1"/>
</dbReference>
<feature type="region of interest" description="Disordered" evidence="4">
    <location>
        <begin position="45"/>
        <end position="78"/>
    </location>
</feature>
<feature type="compositionally biased region" description="Basic and acidic residues" evidence="4">
    <location>
        <begin position="247"/>
        <end position="260"/>
    </location>
</feature>
<dbReference type="InterPro" id="IPR036390">
    <property type="entry name" value="WH_DNA-bd_sf"/>
</dbReference>
<keyword evidence="7" id="KW-1185">Reference proteome</keyword>
<feature type="compositionally biased region" description="Polar residues" evidence="4">
    <location>
        <begin position="1086"/>
        <end position="1099"/>
    </location>
</feature>
<feature type="compositionally biased region" description="Basic and acidic residues" evidence="4">
    <location>
        <begin position="1350"/>
        <end position="1359"/>
    </location>
</feature>
<feature type="compositionally biased region" description="Low complexity" evidence="4">
    <location>
        <begin position="1026"/>
        <end position="1070"/>
    </location>
</feature>
<feature type="compositionally biased region" description="Polar residues" evidence="4">
    <location>
        <begin position="707"/>
        <end position="732"/>
    </location>
</feature>
<evidence type="ECO:0000256" key="3">
    <source>
        <dbReference type="PROSITE-ProRule" id="PRU00089"/>
    </source>
</evidence>
<accession>A0A2S6C4W9</accession>
<feature type="compositionally biased region" description="Polar residues" evidence="4">
    <location>
        <begin position="1016"/>
        <end position="1025"/>
    </location>
</feature>
<dbReference type="GO" id="GO:0005634">
    <property type="term" value="C:nucleus"/>
    <property type="evidence" value="ECO:0007669"/>
    <property type="project" value="UniProtKB-SubCell"/>
</dbReference>
<feature type="compositionally biased region" description="Basic and acidic residues" evidence="4">
    <location>
        <begin position="51"/>
        <end position="61"/>
    </location>
</feature>
<evidence type="ECO:0000256" key="1">
    <source>
        <dbReference type="ARBA" id="ARBA00023125"/>
    </source>
</evidence>
<feature type="region of interest" description="Disordered" evidence="4">
    <location>
        <begin position="1015"/>
        <end position="1070"/>
    </location>
</feature>
<feature type="compositionally biased region" description="Acidic residues" evidence="4">
    <location>
        <begin position="467"/>
        <end position="479"/>
    </location>
</feature>
<feature type="compositionally biased region" description="Polar residues" evidence="4">
    <location>
        <begin position="1225"/>
        <end position="1234"/>
    </location>
</feature>
<dbReference type="GO" id="GO:0003700">
    <property type="term" value="F:DNA-binding transcription factor activity"/>
    <property type="evidence" value="ECO:0007669"/>
    <property type="project" value="InterPro"/>
</dbReference>
<dbReference type="SMART" id="SM00339">
    <property type="entry name" value="FH"/>
    <property type="match status" value="1"/>
</dbReference>
<evidence type="ECO:0000259" key="5">
    <source>
        <dbReference type="PROSITE" id="PS50039"/>
    </source>
</evidence>
<proteinExistence type="predicted"/>
<dbReference type="InterPro" id="IPR036388">
    <property type="entry name" value="WH-like_DNA-bd_sf"/>
</dbReference>
<feature type="compositionally biased region" description="Pro residues" evidence="4">
    <location>
        <begin position="1175"/>
        <end position="1192"/>
    </location>
</feature>
<feature type="compositionally biased region" description="Low complexity" evidence="4">
    <location>
        <begin position="1235"/>
        <end position="1250"/>
    </location>
</feature>
<dbReference type="EMBL" id="PNEN01000556">
    <property type="protein sequence ID" value="PPJ54778.1"/>
    <property type="molecule type" value="Genomic_DNA"/>
</dbReference>
<comment type="subcellular location">
    <subcellularLocation>
        <location evidence="3">Nucleus</location>
    </subcellularLocation>
</comment>
<dbReference type="InterPro" id="IPR030456">
    <property type="entry name" value="TF_fork_head_CS_2"/>
</dbReference>
<reference evidence="7" key="1">
    <citation type="journal article" date="2017" name="bioRxiv">
        <title>Conservation of a gene cluster reveals novel cercosporin biosynthetic mechanisms and extends production to the genus Colletotrichum.</title>
        <authorList>
            <person name="de Jonge R."/>
            <person name="Ebert M.K."/>
            <person name="Huitt-Roehl C.R."/>
            <person name="Pal P."/>
            <person name="Suttle J.C."/>
            <person name="Spanner R.E."/>
            <person name="Neubauer J.D."/>
            <person name="Jurick W.M.II."/>
            <person name="Stott K.A."/>
            <person name="Secor G.A."/>
            <person name="Thomma B.P.H.J."/>
            <person name="Van de Peer Y."/>
            <person name="Townsend C.A."/>
            <person name="Bolton M.D."/>
        </authorList>
    </citation>
    <scope>NUCLEOTIDE SEQUENCE [LARGE SCALE GENOMIC DNA]</scope>
    <source>
        <strain evidence="7">CBS538.71</strain>
    </source>
</reference>
<feature type="region of interest" description="Disordered" evidence="4">
    <location>
        <begin position="1109"/>
        <end position="1203"/>
    </location>
</feature>
<feature type="compositionally biased region" description="Polar residues" evidence="4">
    <location>
        <begin position="873"/>
        <end position="883"/>
    </location>
</feature>
<feature type="compositionally biased region" description="Low complexity" evidence="4">
    <location>
        <begin position="1109"/>
        <end position="1135"/>
    </location>
</feature>
<dbReference type="InterPro" id="IPR001766">
    <property type="entry name" value="Fork_head_dom"/>
</dbReference>
<feature type="compositionally biased region" description="Polar residues" evidence="4">
    <location>
        <begin position="903"/>
        <end position="917"/>
    </location>
</feature>
<feature type="compositionally biased region" description="Basic residues" evidence="4">
    <location>
        <begin position="230"/>
        <end position="239"/>
    </location>
</feature>
<gene>
    <name evidence="6" type="ORF">CBER1_04065</name>
</gene>
<dbReference type="PANTHER" id="PTHR21712:SF29">
    <property type="entry name" value="PRE-RRNA-PROCESSING PROTEIN FHL1"/>
    <property type="match status" value="1"/>
</dbReference>
<organism evidence="6 7">
    <name type="scientific">Cercospora berteroae</name>
    <dbReference type="NCBI Taxonomy" id="357750"/>
    <lineage>
        <taxon>Eukaryota</taxon>
        <taxon>Fungi</taxon>
        <taxon>Dikarya</taxon>
        <taxon>Ascomycota</taxon>
        <taxon>Pezizomycotina</taxon>
        <taxon>Dothideomycetes</taxon>
        <taxon>Dothideomycetidae</taxon>
        <taxon>Mycosphaerellales</taxon>
        <taxon>Mycosphaerellaceae</taxon>
        <taxon>Cercospora</taxon>
    </lineage>
</organism>
<feature type="region of interest" description="Disordered" evidence="4">
    <location>
        <begin position="440"/>
        <end position="763"/>
    </location>
</feature>
<feature type="compositionally biased region" description="Low complexity" evidence="4">
    <location>
        <begin position="923"/>
        <end position="934"/>
    </location>
</feature>
<keyword evidence="2 3" id="KW-0539">Nucleus</keyword>
<feature type="compositionally biased region" description="Low complexity" evidence="4">
    <location>
        <begin position="592"/>
        <end position="609"/>
    </location>
</feature>
<protein>
    <recommendedName>
        <fullName evidence="5">Fork-head domain-containing protein</fullName>
    </recommendedName>
</protein>
<feature type="region of interest" description="Disordered" evidence="4">
    <location>
        <begin position="300"/>
        <end position="324"/>
    </location>
</feature>
<feature type="domain" description="Fork-head" evidence="5">
    <location>
        <begin position="768"/>
        <end position="844"/>
    </location>
</feature>
<feature type="DNA-binding region" description="Fork-head" evidence="3">
    <location>
        <begin position="768"/>
        <end position="844"/>
    </location>
</feature>
<keyword evidence="1 3" id="KW-0238">DNA-binding</keyword>
<dbReference type="SUPFAM" id="SSF49879">
    <property type="entry name" value="SMAD/FHA domain"/>
    <property type="match status" value="1"/>
</dbReference>
<dbReference type="Pfam" id="PF00250">
    <property type="entry name" value="Forkhead"/>
    <property type="match status" value="1"/>
</dbReference>
<dbReference type="OrthoDB" id="5402974at2759"/>
<feature type="region of interest" description="Disordered" evidence="4">
    <location>
        <begin position="1080"/>
        <end position="1099"/>
    </location>
</feature>
<name>A0A2S6C4W9_9PEZI</name>